<dbReference type="RefSeq" id="WP_281372593.1">
    <property type="nucleotide sequence ID" value="NZ_JACIFO010000001.1"/>
</dbReference>
<organism evidence="1 2">
    <name type="scientific">Mesonia hippocampi</name>
    <dbReference type="NCBI Taxonomy" id="1628250"/>
    <lineage>
        <taxon>Bacteria</taxon>
        <taxon>Pseudomonadati</taxon>
        <taxon>Bacteroidota</taxon>
        <taxon>Flavobacteriia</taxon>
        <taxon>Flavobacteriales</taxon>
        <taxon>Flavobacteriaceae</taxon>
        <taxon>Mesonia</taxon>
    </lineage>
</organism>
<dbReference type="EMBL" id="JACIFO010000001">
    <property type="protein sequence ID" value="MBB4117944.1"/>
    <property type="molecule type" value="Genomic_DNA"/>
</dbReference>
<proteinExistence type="predicted"/>
<name>A0A840EV30_9FLAO</name>
<gene>
    <name evidence="1" type="ORF">GGR32_000216</name>
</gene>
<accession>A0A840EV30</accession>
<evidence type="ECO:0000313" key="1">
    <source>
        <dbReference type="EMBL" id="MBB4117944.1"/>
    </source>
</evidence>
<sequence length="43" mass="5353">MKTKRLHISKPSKELLEFVRDLRSKKQERKSEYRSNKELYFPK</sequence>
<dbReference type="AlphaFoldDB" id="A0A840EV30"/>
<dbReference type="Proteomes" id="UP000553034">
    <property type="component" value="Unassembled WGS sequence"/>
</dbReference>
<keyword evidence="2" id="KW-1185">Reference proteome</keyword>
<comment type="caution">
    <text evidence="1">The sequence shown here is derived from an EMBL/GenBank/DDBJ whole genome shotgun (WGS) entry which is preliminary data.</text>
</comment>
<protein>
    <submittedName>
        <fullName evidence="1">Uncharacterized protein</fullName>
    </submittedName>
</protein>
<reference evidence="1 2" key="1">
    <citation type="submission" date="2020-08" db="EMBL/GenBank/DDBJ databases">
        <title>Genomic Encyclopedia of Type Strains, Phase IV (KMG-IV): sequencing the most valuable type-strain genomes for metagenomic binning, comparative biology and taxonomic classification.</title>
        <authorList>
            <person name="Goeker M."/>
        </authorList>
    </citation>
    <scope>NUCLEOTIDE SEQUENCE [LARGE SCALE GENOMIC DNA]</scope>
    <source>
        <strain evidence="1 2">DSM 29568</strain>
    </source>
</reference>
<evidence type="ECO:0000313" key="2">
    <source>
        <dbReference type="Proteomes" id="UP000553034"/>
    </source>
</evidence>